<reference evidence="2 3" key="1">
    <citation type="submission" date="2008-07" db="EMBL/GenBank/DDBJ databases">
        <authorList>
            <person name="El-Sayed N."/>
            <person name="Caler E."/>
            <person name="Inman J."/>
            <person name="Amedeo P."/>
            <person name="Hass B."/>
            <person name="Wortman J."/>
        </authorList>
    </citation>
    <scope>NUCLEOTIDE SEQUENCE [LARGE SCALE GENOMIC DNA]</scope>
    <source>
        <strain evidence="3">ATCC 50983 / TXsc</strain>
    </source>
</reference>
<protein>
    <submittedName>
        <fullName evidence="2">Uncharacterized protein</fullName>
    </submittedName>
</protein>
<dbReference type="AlphaFoldDB" id="C5KLG0"/>
<dbReference type="InParanoid" id="C5KLG0"/>
<evidence type="ECO:0000313" key="3">
    <source>
        <dbReference type="Proteomes" id="UP000007800"/>
    </source>
</evidence>
<evidence type="ECO:0000313" key="2">
    <source>
        <dbReference type="EMBL" id="EER14689.1"/>
    </source>
</evidence>
<feature type="compositionally biased region" description="Polar residues" evidence="1">
    <location>
        <begin position="42"/>
        <end position="51"/>
    </location>
</feature>
<sequence length="61" mass="6763">DDDGGHAVPIHNITGISYIYYLLSNNILLQQQKQSIGRDRSSSSLNDNTMITKGEEGPMRV</sequence>
<organism evidence="3">
    <name type="scientific">Perkinsus marinus (strain ATCC 50983 / TXsc)</name>
    <dbReference type="NCBI Taxonomy" id="423536"/>
    <lineage>
        <taxon>Eukaryota</taxon>
        <taxon>Sar</taxon>
        <taxon>Alveolata</taxon>
        <taxon>Perkinsozoa</taxon>
        <taxon>Perkinsea</taxon>
        <taxon>Perkinsida</taxon>
        <taxon>Perkinsidae</taxon>
        <taxon>Perkinsus</taxon>
    </lineage>
</organism>
<dbReference type="RefSeq" id="XP_002782893.1">
    <property type="nucleotide sequence ID" value="XM_002782847.1"/>
</dbReference>
<name>C5KLG0_PERM5</name>
<dbReference type="Proteomes" id="UP000007800">
    <property type="component" value="Unassembled WGS sequence"/>
</dbReference>
<gene>
    <name evidence="2" type="ORF">Pmar_PMAR002119</name>
</gene>
<dbReference type="GeneID" id="9045721"/>
<keyword evidence="3" id="KW-1185">Reference proteome</keyword>
<dbReference type="EMBL" id="GG673962">
    <property type="protein sequence ID" value="EER14689.1"/>
    <property type="molecule type" value="Genomic_DNA"/>
</dbReference>
<proteinExistence type="predicted"/>
<evidence type="ECO:0000256" key="1">
    <source>
        <dbReference type="SAM" id="MobiDB-lite"/>
    </source>
</evidence>
<feature type="non-terminal residue" evidence="2">
    <location>
        <position position="61"/>
    </location>
</feature>
<accession>C5KLG0</accession>
<feature type="region of interest" description="Disordered" evidence="1">
    <location>
        <begin position="32"/>
        <end position="61"/>
    </location>
</feature>
<feature type="non-terminal residue" evidence="2">
    <location>
        <position position="1"/>
    </location>
</feature>